<name>A0A0F9QIZ0_9ZZZZ</name>
<dbReference type="EMBL" id="LAZR01001472">
    <property type="protein sequence ID" value="KKN44070.1"/>
    <property type="molecule type" value="Genomic_DNA"/>
</dbReference>
<accession>A0A0F9QIZ0</accession>
<protein>
    <submittedName>
        <fullName evidence="1">Uncharacterized protein</fullName>
    </submittedName>
</protein>
<gene>
    <name evidence="1" type="ORF">LCGC14_0696760</name>
</gene>
<organism evidence="1">
    <name type="scientific">marine sediment metagenome</name>
    <dbReference type="NCBI Taxonomy" id="412755"/>
    <lineage>
        <taxon>unclassified sequences</taxon>
        <taxon>metagenomes</taxon>
        <taxon>ecological metagenomes</taxon>
    </lineage>
</organism>
<sequence>MEIARQDLDRILKVYTGSDASIGEGPLSARMALSHAANLLVQGMTPQDSLNAANLIDKLMVNGQAVCLEAEEIVSLKKNAAQCFAPFVFRQIHNILEPPAKPDLKEIPKTNKVAAES</sequence>
<comment type="caution">
    <text evidence="1">The sequence shown here is derived from an EMBL/GenBank/DDBJ whole genome shotgun (WGS) entry which is preliminary data.</text>
</comment>
<reference evidence="1" key="1">
    <citation type="journal article" date="2015" name="Nature">
        <title>Complex archaea that bridge the gap between prokaryotes and eukaryotes.</title>
        <authorList>
            <person name="Spang A."/>
            <person name="Saw J.H."/>
            <person name="Jorgensen S.L."/>
            <person name="Zaremba-Niedzwiedzka K."/>
            <person name="Martijn J."/>
            <person name="Lind A.E."/>
            <person name="van Eijk R."/>
            <person name="Schleper C."/>
            <person name="Guy L."/>
            <person name="Ettema T.J."/>
        </authorList>
    </citation>
    <scope>NUCLEOTIDE SEQUENCE</scope>
</reference>
<proteinExistence type="predicted"/>
<evidence type="ECO:0000313" key="1">
    <source>
        <dbReference type="EMBL" id="KKN44070.1"/>
    </source>
</evidence>
<dbReference type="AlphaFoldDB" id="A0A0F9QIZ0"/>